<evidence type="ECO:0000313" key="2">
    <source>
        <dbReference type="EMBL" id="WMV45786.1"/>
    </source>
</evidence>
<dbReference type="EMBL" id="CP133620">
    <property type="protein sequence ID" value="WMV45786.1"/>
    <property type="molecule type" value="Genomic_DNA"/>
</dbReference>
<keyword evidence="3" id="KW-1185">Reference proteome</keyword>
<accession>A0AAF0UHK0</accession>
<sequence>MKRVMRFGKKGKLSPNYVVPYQILRRINKFAYELDLLNDFASVHLIFHVSLLKNYVGDPKSIVLLGSRGIKESVTPQTQGAQLAPNAKTQACDDPAEPFVASPWQPHRIKKTNKYISA</sequence>
<evidence type="ECO:0000259" key="1">
    <source>
        <dbReference type="Pfam" id="PF24626"/>
    </source>
</evidence>
<proteinExistence type="predicted"/>
<reference evidence="2" key="1">
    <citation type="submission" date="2023-08" db="EMBL/GenBank/DDBJ databases">
        <title>A de novo genome assembly of Solanum verrucosum Schlechtendal, a Mexican diploid species geographically isolated from the other diploid A-genome species in potato relatives.</title>
        <authorList>
            <person name="Hosaka K."/>
        </authorList>
    </citation>
    <scope>NUCLEOTIDE SEQUENCE</scope>
    <source>
        <tissue evidence="2">Young leaves</tissue>
    </source>
</reference>
<dbReference type="PANTHER" id="PTHR46148">
    <property type="entry name" value="CHROMO DOMAIN-CONTAINING PROTEIN"/>
    <property type="match status" value="1"/>
</dbReference>
<name>A0AAF0UHK0_SOLVR</name>
<evidence type="ECO:0000313" key="3">
    <source>
        <dbReference type="Proteomes" id="UP001234989"/>
    </source>
</evidence>
<dbReference type="AlphaFoldDB" id="A0AAF0UHK0"/>
<protein>
    <recommendedName>
        <fullName evidence="1">Tf2-1-like SH3-like domain-containing protein</fullName>
    </recommendedName>
</protein>
<dbReference type="InterPro" id="IPR056924">
    <property type="entry name" value="SH3_Tf2-1"/>
</dbReference>
<organism evidence="2 3">
    <name type="scientific">Solanum verrucosum</name>
    <dbReference type="NCBI Taxonomy" id="315347"/>
    <lineage>
        <taxon>Eukaryota</taxon>
        <taxon>Viridiplantae</taxon>
        <taxon>Streptophyta</taxon>
        <taxon>Embryophyta</taxon>
        <taxon>Tracheophyta</taxon>
        <taxon>Spermatophyta</taxon>
        <taxon>Magnoliopsida</taxon>
        <taxon>eudicotyledons</taxon>
        <taxon>Gunneridae</taxon>
        <taxon>Pentapetalae</taxon>
        <taxon>asterids</taxon>
        <taxon>lamiids</taxon>
        <taxon>Solanales</taxon>
        <taxon>Solanaceae</taxon>
        <taxon>Solanoideae</taxon>
        <taxon>Solaneae</taxon>
        <taxon>Solanum</taxon>
    </lineage>
</organism>
<gene>
    <name evidence="2" type="ORF">MTR67_039171</name>
</gene>
<dbReference type="Pfam" id="PF24626">
    <property type="entry name" value="SH3_Tf2-1"/>
    <property type="match status" value="1"/>
</dbReference>
<dbReference type="PANTHER" id="PTHR46148:SF57">
    <property type="entry name" value="OS12G0499874 PROTEIN"/>
    <property type="match status" value="1"/>
</dbReference>
<dbReference type="Proteomes" id="UP001234989">
    <property type="component" value="Chromosome 9"/>
</dbReference>
<feature type="domain" description="Tf2-1-like SH3-like" evidence="1">
    <location>
        <begin position="4"/>
        <end position="56"/>
    </location>
</feature>